<dbReference type="Gene3D" id="1.10.287.1260">
    <property type="match status" value="1"/>
</dbReference>
<dbReference type="Pfam" id="PF00924">
    <property type="entry name" value="MS_channel_2nd"/>
    <property type="match status" value="1"/>
</dbReference>
<proteinExistence type="inferred from homology"/>
<keyword evidence="4 7" id="KW-0812">Transmembrane</keyword>
<dbReference type="PANTHER" id="PTHR30347:SF1">
    <property type="entry name" value="MECHANOSENSITIVE CHANNEL MSCK"/>
    <property type="match status" value="1"/>
</dbReference>
<evidence type="ECO:0000256" key="4">
    <source>
        <dbReference type="ARBA" id="ARBA00022692"/>
    </source>
</evidence>
<dbReference type="InterPro" id="IPR052702">
    <property type="entry name" value="MscS-like_channel"/>
</dbReference>
<accession>A0A4V2MN14</accession>
<evidence type="ECO:0000259" key="8">
    <source>
        <dbReference type="Pfam" id="PF00924"/>
    </source>
</evidence>
<sequence length="435" mass="48152">MGSFDIRQLIAQGADFAGSLERYLAQPWTLYQLLIIAVCFAVSYLLSLKIEPALEGRARQIKGNPGLLRVIAAFMRRTEWILFIVALMIIREVLLATTWPSRSYLLSLALILALTWLAASVLTRIIRNRALARFVALCVFLYVAAGILGIRDTLEIALESVAVDLGDFRLSALFVLRTIVVTAVLLWTAHLAGKFFQNRIEATSELSPSFKVLAGKVVSITLTVLAGVIALNAVGIDLTALTIFSGAVGVGIGFGLQKVVSNFISGVIILIDKSIKPGDTIELGDTFGWIRELRARFVSVITRDGREYLIPNEDFITQQVVNWSFSDNFIRLDVDFGVSYDSDPHEVTRIAIEAAQTVERVVDAKRPVCWLTAFGSSSLDFKLRFWITDPQGGLTNIRGQVLLALWDAFKEAGIAIPFPHREIIMRTPVEIRQPE</sequence>
<keyword evidence="6 7" id="KW-0472">Membrane</keyword>
<evidence type="ECO:0000313" key="11">
    <source>
        <dbReference type="Proteomes" id="UP000291301"/>
    </source>
</evidence>
<dbReference type="Proteomes" id="UP000291301">
    <property type="component" value="Unassembled WGS sequence"/>
</dbReference>
<feature type="transmembrane region" description="Helical" evidence="7">
    <location>
        <begin position="170"/>
        <end position="192"/>
    </location>
</feature>
<dbReference type="RefSeq" id="WP_131571728.1">
    <property type="nucleotide sequence ID" value="NZ_JAINFK010000010.1"/>
</dbReference>
<dbReference type="SUPFAM" id="SSF50182">
    <property type="entry name" value="Sm-like ribonucleoproteins"/>
    <property type="match status" value="1"/>
</dbReference>
<dbReference type="InterPro" id="IPR011014">
    <property type="entry name" value="MscS_channel_TM-2"/>
</dbReference>
<dbReference type="Pfam" id="PF21082">
    <property type="entry name" value="MS_channel_3rd"/>
    <property type="match status" value="1"/>
</dbReference>
<feature type="transmembrane region" description="Helical" evidence="7">
    <location>
        <begin position="28"/>
        <end position="46"/>
    </location>
</feature>
<dbReference type="Gene3D" id="3.30.70.100">
    <property type="match status" value="1"/>
</dbReference>
<dbReference type="GO" id="GO:0005886">
    <property type="term" value="C:plasma membrane"/>
    <property type="evidence" value="ECO:0007669"/>
    <property type="project" value="UniProtKB-SubCell"/>
</dbReference>
<name>A0A4V2MN14_9HYPH</name>
<dbReference type="EMBL" id="SJST01000011">
    <property type="protein sequence ID" value="TCD10962.1"/>
    <property type="molecule type" value="Genomic_DNA"/>
</dbReference>
<organism evidence="10 11">
    <name type="scientific">Oricola cellulosilytica</name>
    <dbReference type="NCBI Taxonomy" id="1429082"/>
    <lineage>
        <taxon>Bacteria</taxon>
        <taxon>Pseudomonadati</taxon>
        <taxon>Pseudomonadota</taxon>
        <taxon>Alphaproteobacteria</taxon>
        <taxon>Hyphomicrobiales</taxon>
        <taxon>Ahrensiaceae</taxon>
        <taxon>Oricola</taxon>
    </lineage>
</organism>
<feature type="domain" description="Mechanosensitive ion channel MscS C-terminal" evidence="9">
    <location>
        <begin position="333"/>
        <end position="416"/>
    </location>
</feature>
<feature type="transmembrane region" description="Helical" evidence="7">
    <location>
        <begin position="102"/>
        <end position="123"/>
    </location>
</feature>
<evidence type="ECO:0000256" key="7">
    <source>
        <dbReference type="SAM" id="Phobius"/>
    </source>
</evidence>
<dbReference type="Gene3D" id="2.30.30.60">
    <property type="match status" value="1"/>
</dbReference>
<dbReference type="InterPro" id="IPR010920">
    <property type="entry name" value="LSM_dom_sf"/>
</dbReference>
<dbReference type="SUPFAM" id="SSF82689">
    <property type="entry name" value="Mechanosensitive channel protein MscS (YggB), C-terminal domain"/>
    <property type="match status" value="1"/>
</dbReference>
<dbReference type="InterPro" id="IPR049278">
    <property type="entry name" value="MS_channel_C"/>
</dbReference>
<evidence type="ECO:0000256" key="1">
    <source>
        <dbReference type="ARBA" id="ARBA00004651"/>
    </source>
</evidence>
<evidence type="ECO:0000256" key="3">
    <source>
        <dbReference type="ARBA" id="ARBA00022475"/>
    </source>
</evidence>
<evidence type="ECO:0000259" key="9">
    <source>
        <dbReference type="Pfam" id="PF21082"/>
    </source>
</evidence>
<evidence type="ECO:0000256" key="2">
    <source>
        <dbReference type="ARBA" id="ARBA00008017"/>
    </source>
</evidence>
<dbReference type="InterPro" id="IPR006685">
    <property type="entry name" value="MscS_channel_2nd"/>
</dbReference>
<dbReference type="GO" id="GO:0008381">
    <property type="term" value="F:mechanosensitive monoatomic ion channel activity"/>
    <property type="evidence" value="ECO:0007669"/>
    <property type="project" value="UniProtKB-ARBA"/>
</dbReference>
<protein>
    <submittedName>
        <fullName evidence="10">Mechanosensitive ion channel</fullName>
    </submittedName>
</protein>
<evidence type="ECO:0000256" key="5">
    <source>
        <dbReference type="ARBA" id="ARBA00022989"/>
    </source>
</evidence>
<keyword evidence="11" id="KW-1185">Reference proteome</keyword>
<dbReference type="InterPro" id="IPR011066">
    <property type="entry name" value="MscS_channel_C_sf"/>
</dbReference>
<gene>
    <name evidence="10" type="ORF">E0D97_17575</name>
</gene>
<evidence type="ECO:0000256" key="6">
    <source>
        <dbReference type="ARBA" id="ARBA00023136"/>
    </source>
</evidence>
<dbReference type="SUPFAM" id="SSF82861">
    <property type="entry name" value="Mechanosensitive channel protein MscS (YggB), transmembrane region"/>
    <property type="match status" value="1"/>
</dbReference>
<dbReference type="InterPro" id="IPR023408">
    <property type="entry name" value="MscS_beta-dom_sf"/>
</dbReference>
<evidence type="ECO:0000313" key="10">
    <source>
        <dbReference type="EMBL" id="TCD10962.1"/>
    </source>
</evidence>
<comment type="similarity">
    <text evidence="2">Belongs to the MscS (TC 1.A.23) family.</text>
</comment>
<dbReference type="PANTHER" id="PTHR30347">
    <property type="entry name" value="POTASSIUM CHANNEL RELATED"/>
    <property type="match status" value="1"/>
</dbReference>
<feature type="transmembrane region" description="Helical" evidence="7">
    <location>
        <begin position="213"/>
        <end position="232"/>
    </location>
</feature>
<dbReference type="AlphaFoldDB" id="A0A4V2MN14"/>
<comment type="caution">
    <text evidence="10">The sequence shown here is derived from an EMBL/GenBank/DDBJ whole genome shotgun (WGS) entry which is preliminary data.</text>
</comment>
<feature type="domain" description="Mechanosensitive ion channel MscS" evidence="8">
    <location>
        <begin position="259"/>
        <end position="324"/>
    </location>
</feature>
<feature type="transmembrane region" description="Helical" evidence="7">
    <location>
        <begin position="130"/>
        <end position="150"/>
    </location>
</feature>
<comment type="subcellular location">
    <subcellularLocation>
        <location evidence="1">Cell membrane</location>
        <topology evidence="1">Multi-pass membrane protein</topology>
    </subcellularLocation>
</comment>
<reference evidence="10 11" key="1">
    <citation type="journal article" date="2015" name="Antonie Van Leeuwenhoek">
        <title>Oricola cellulosilytica gen. nov., sp. nov., a cellulose-degrading bacterium of the family Phyllobacteriaceae isolated from surface seashore water, and emended descriptions of Mesorhizobium loti and Phyllobacterium myrsinacearum.</title>
        <authorList>
            <person name="Hameed A."/>
            <person name="Shahina M."/>
            <person name="Lai W.A."/>
            <person name="Lin S.Y."/>
            <person name="Young L.S."/>
            <person name="Liu Y.C."/>
            <person name="Hsu Y.H."/>
            <person name="Young C.C."/>
        </authorList>
    </citation>
    <scope>NUCLEOTIDE SEQUENCE [LARGE SCALE GENOMIC DNA]</scope>
    <source>
        <strain evidence="10 11">KCTC 52183</strain>
    </source>
</reference>
<dbReference type="OrthoDB" id="9799209at2"/>
<keyword evidence="5 7" id="KW-1133">Transmembrane helix</keyword>
<keyword evidence="3" id="KW-1003">Cell membrane</keyword>